<evidence type="ECO:0000313" key="5">
    <source>
        <dbReference type="EMBL" id="TCK93210.1"/>
    </source>
</evidence>
<dbReference type="InterPro" id="IPR036388">
    <property type="entry name" value="WH-like_DNA-bd_sf"/>
</dbReference>
<dbReference type="PANTHER" id="PTHR33154">
    <property type="entry name" value="TRANSCRIPTIONAL REGULATOR, ARSR FAMILY"/>
    <property type="match status" value="1"/>
</dbReference>
<keyword evidence="6" id="KW-1185">Reference proteome</keyword>
<evidence type="ECO:0000313" key="6">
    <source>
        <dbReference type="Proteomes" id="UP000294545"/>
    </source>
</evidence>
<dbReference type="PANTHER" id="PTHR33154:SF33">
    <property type="entry name" value="TRANSCRIPTIONAL REPRESSOR SDPR"/>
    <property type="match status" value="1"/>
</dbReference>
<dbReference type="SUPFAM" id="SSF46785">
    <property type="entry name" value="Winged helix' DNA-binding domain"/>
    <property type="match status" value="1"/>
</dbReference>
<keyword evidence="1" id="KW-0805">Transcription regulation</keyword>
<dbReference type="CDD" id="cd00090">
    <property type="entry name" value="HTH_ARSR"/>
    <property type="match status" value="1"/>
</dbReference>
<dbReference type="InterPro" id="IPR051081">
    <property type="entry name" value="HTH_MetalResp_TranReg"/>
</dbReference>
<dbReference type="SMART" id="SM00418">
    <property type="entry name" value="HTH_ARSR"/>
    <property type="match status" value="1"/>
</dbReference>
<dbReference type="AlphaFoldDB" id="A0A4R1MM90"/>
<dbReference type="Gene3D" id="1.10.10.10">
    <property type="entry name" value="Winged helix-like DNA-binding domain superfamily/Winged helix DNA-binding domain"/>
    <property type="match status" value="1"/>
</dbReference>
<feature type="domain" description="HTH arsR-type" evidence="4">
    <location>
        <begin position="264"/>
        <end position="356"/>
    </location>
</feature>
<dbReference type="Pfam" id="PF01022">
    <property type="entry name" value="HTH_5"/>
    <property type="match status" value="1"/>
</dbReference>
<reference evidence="5 6" key="1">
    <citation type="submission" date="2019-03" db="EMBL/GenBank/DDBJ databases">
        <title>Genomic Encyclopedia of Type Strains, Phase IV (KMG-IV): sequencing the most valuable type-strain genomes for metagenomic binning, comparative biology and taxonomic classification.</title>
        <authorList>
            <person name="Goeker M."/>
        </authorList>
    </citation>
    <scope>NUCLEOTIDE SEQUENCE [LARGE SCALE GENOMIC DNA]</scope>
    <source>
        <strain evidence="5 6">DSM 24176</strain>
    </source>
</reference>
<evidence type="ECO:0000256" key="3">
    <source>
        <dbReference type="ARBA" id="ARBA00023163"/>
    </source>
</evidence>
<dbReference type="OrthoDB" id="9798835at2"/>
<dbReference type="PROSITE" id="PS50987">
    <property type="entry name" value="HTH_ARSR_2"/>
    <property type="match status" value="1"/>
</dbReference>
<comment type="caution">
    <text evidence="5">The sequence shown here is derived from an EMBL/GenBank/DDBJ whole genome shotgun (WGS) entry which is preliminary data.</text>
</comment>
<accession>A0A4R1MM90</accession>
<proteinExistence type="predicted"/>
<dbReference type="GO" id="GO:0003700">
    <property type="term" value="F:DNA-binding transcription factor activity"/>
    <property type="evidence" value="ECO:0007669"/>
    <property type="project" value="InterPro"/>
</dbReference>
<sequence length="356" mass="41686">MKKKKIILGTDRPGEFIMSLVRIASVNGKEWTSEDEVKAFAEEYGIELDKDIQRFIQTVQSALDEKHKTLLDKYFAQSPFAIGLALIEDYQSVESFISKIKNLTHTELAYYLLVTWSEVHFGKEELESIMNKKNMISWVENNFSVSEKGKWQIMKIIYCPEEVKEELVEFFTYYYETFYKAIEEEIMIKLEQHIQSHKETLEKAFLQDYMDMLSVEGQESFWSSEEAVEVLVSYFIEIGSAYSSGGEGFVIGYRFNELVDKVFNREQELLKYTTLFKVLSDETRLKVLLQINEGSKYLAELAEIMESSTPAIKYHLNKLFLAGLIEVEHTDSRIYYQVKKEKFDQFTKDVQKVFLS</sequence>
<name>A0A4R1MM90_9FIRM</name>
<dbReference type="InterPro" id="IPR011991">
    <property type="entry name" value="ArsR-like_HTH"/>
</dbReference>
<dbReference type="Proteomes" id="UP000294545">
    <property type="component" value="Unassembled WGS sequence"/>
</dbReference>
<protein>
    <submittedName>
        <fullName evidence="5">DNA-binding transcriptional ArsR family regulator</fullName>
    </submittedName>
</protein>
<evidence type="ECO:0000259" key="4">
    <source>
        <dbReference type="PROSITE" id="PS50987"/>
    </source>
</evidence>
<evidence type="ECO:0000256" key="2">
    <source>
        <dbReference type="ARBA" id="ARBA00023125"/>
    </source>
</evidence>
<dbReference type="InterPro" id="IPR001845">
    <property type="entry name" value="HTH_ArsR_DNA-bd_dom"/>
</dbReference>
<evidence type="ECO:0000256" key="1">
    <source>
        <dbReference type="ARBA" id="ARBA00023015"/>
    </source>
</evidence>
<dbReference type="PRINTS" id="PR00778">
    <property type="entry name" value="HTHARSR"/>
</dbReference>
<keyword evidence="2 5" id="KW-0238">DNA-binding</keyword>
<organism evidence="5 6">
    <name type="scientific">Natranaerovirga hydrolytica</name>
    <dbReference type="NCBI Taxonomy" id="680378"/>
    <lineage>
        <taxon>Bacteria</taxon>
        <taxon>Bacillati</taxon>
        <taxon>Bacillota</taxon>
        <taxon>Clostridia</taxon>
        <taxon>Lachnospirales</taxon>
        <taxon>Natranaerovirgaceae</taxon>
        <taxon>Natranaerovirga</taxon>
    </lineage>
</organism>
<gene>
    <name evidence="5" type="ORF">EDC19_1401</name>
</gene>
<dbReference type="EMBL" id="SMGQ01000012">
    <property type="protein sequence ID" value="TCK93210.1"/>
    <property type="molecule type" value="Genomic_DNA"/>
</dbReference>
<dbReference type="RefSeq" id="WP_132282128.1">
    <property type="nucleotide sequence ID" value="NZ_SMGQ01000012.1"/>
</dbReference>
<dbReference type="InterPro" id="IPR036390">
    <property type="entry name" value="WH_DNA-bd_sf"/>
</dbReference>
<keyword evidence="3" id="KW-0804">Transcription</keyword>
<dbReference type="GO" id="GO:0003677">
    <property type="term" value="F:DNA binding"/>
    <property type="evidence" value="ECO:0007669"/>
    <property type="project" value="UniProtKB-KW"/>
</dbReference>